<sequence>MTLNSVVALSPTSSTSSSATGSGGSAVVNASRLRENQRRSRARKKEYLVSLEARFQACQRTGIEANVEIQVAAKKVVRENKLLRAMLNRRGVTDAEINKTLKEGGEGPDEGERESAVDEVLKVLGKRPCGGEPTTGGAAMQCKPFRSCEGQQRTANERRNSTGMVATRGAERGGGRGAVNGGAPALVVATSKLSPPPSQPPHQHAPSNYPTPTSTPTTASVSKYPIPTSAPQLNDFYNYISSTQSQSYMASPTISSPSPPSYNSYEMTPTAPTLTNNSSCCPQPQNSFFPTSQPQCAPLRMIPSSMPTCCPPQRTLYATALPSTSCSSSYQAASIASTTPCHLAQSFIHQLHPGLPGENAASLIDEICPSGMMQGGQCHVDNSVLFGVLDRI</sequence>
<dbReference type="OrthoDB" id="4505928at2759"/>
<evidence type="ECO:0000313" key="3">
    <source>
        <dbReference type="Proteomes" id="UP000277580"/>
    </source>
</evidence>
<evidence type="ECO:0000256" key="1">
    <source>
        <dbReference type="SAM" id="MobiDB-lite"/>
    </source>
</evidence>
<protein>
    <recommendedName>
        <fullName evidence="4">BZIP domain-containing protein</fullName>
    </recommendedName>
</protein>
<gene>
    <name evidence="2" type="ORF">P167DRAFT_532268</name>
</gene>
<evidence type="ECO:0000313" key="2">
    <source>
        <dbReference type="EMBL" id="RPB16242.1"/>
    </source>
</evidence>
<reference evidence="2 3" key="1">
    <citation type="journal article" date="2018" name="Nat. Ecol. Evol.">
        <title>Pezizomycetes genomes reveal the molecular basis of ectomycorrhizal truffle lifestyle.</title>
        <authorList>
            <person name="Murat C."/>
            <person name="Payen T."/>
            <person name="Noel B."/>
            <person name="Kuo A."/>
            <person name="Morin E."/>
            <person name="Chen J."/>
            <person name="Kohler A."/>
            <person name="Krizsan K."/>
            <person name="Balestrini R."/>
            <person name="Da Silva C."/>
            <person name="Montanini B."/>
            <person name="Hainaut M."/>
            <person name="Levati E."/>
            <person name="Barry K.W."/>
            <person name="Belfiori B."/>
            <person name="Cichocki N."/>
            <person name="Clum A."/>
            <person name="Dockter R.B."/>
            <person name="Fauchery L."/>
            <person name="Guy J."/>
            <person name="Iotti M."/>
            <person name="Le Tacon F."/>
            <person name="Lindquist E.A."/>
            <person name="Lipzen A."/>
            <person name="Malagnac F."/>
            <person name="Mello A."/>
            <person name="Molinier V."/>
            <person name="Miyauchi S."/>
            <person name="Poulain J."/>
            <person name="Riccioni C."/>
            <person name="Rubini A."/>
            <person name="Sitrit Y."/>
            <person name="Splivallo R."/>
            <person name="Traeger S."/>
            <person name="Wang M."/>
            <person name="Zifcakova L."/>
            <person name="Wipf D."/>
            <person name="Zambonelli A."/>
            <person name="Paolocci F."/>
            <person name="Nowrousian M."/>
            <person name="Ottonello S."/>
            <person name="Baldrian P."/>
            <person name="Spatafora J.W."/>
            <person name="Henrissat B."/>
            <person name="Nagy L.G."/>
            <person name="Aury J.M."/>
            <person name="Wincker P."/>
            <person name="Grigoriev I.V."/>
            <person name="Bonfante P."/>
            <person name="Martin F.M."/>
        </authorList>
    </citation>
    <scope>NUCLEOTIDE SEQUENCE [LARGE SCALE GENOMIC DNA]</scope>
    <source>
        <strain evidence="2 3">CCBAS932</strain>
    </source>
</reference>
<proteinExistence type="predicted"/>
<dbReference type="CDD" id="cd14688">
    <property type="entry name" value="bZIP_YAP"/>
    <property type="match status" value="1"/>
</dbReference>
<dbReference type="AlphaFoldDB" id="A0A3N4L3Z5"/>
<name>A0A3N4L3Z5_9PEZI</name>
<feature type="compositionally biased region" description="Low complexity" evidence="1">
    <location>
        <begin position="1"/>
        <end position="31"/>
    </location>
</feature>
<dbReference type="PANTHER" id="PTHR42070:SF1">
    <property type="entry name" value="FILAMENT ASSOCIATED PROTEIN, PUTATIVE (AFU_ORTHOLOGUE AFUA_8G06630)-RELATED"/>
    <property type="match status" value="1"/>
</dbReference>
<keyword evidence="3" id="KW-1185">Reference proteome</keyword>
<organism evidence="2 3">
    <name type="scientific">Morchella conica CCBAS932</name>
    <dbReference type="NCBI Taxonomy" id="1392247"/>
    <lineage>
        <taxon>Eukaryota</taxon>
        <taxon>Fungi</taxon>
        <taxon>Dikarya</taxon>
        <taxon>Ascomycota</taxon>
        <taxon>Pezizomycotina</taxon>
        <taxon>Pezizomycetes</taxon>
        <taxon>Pezizales</taxon>
        <taxon>Morchellaceae</taxon>
        <taxon>Morchella</taxon>
    </lineage>
</organism>
<dbReference type="PANTHER" id="PTHR42070">
    <property type="entry name" value="FILAMENT ASSOCIATED PROTEIN, PUTATIVE (AFU_ORTHOLOGUE AFUA_8G06630)-RELATED"/>
    <property type="match status" value="1"/>
</dbReference>
<accession>A0A3N4L3Z5</accession>
<dbReference type="Proteomes" id="UP000277580">
    <property type="component" value="Unassembled WGS sequence"/>
</dbReference>
<feature type="region of interest" description="Disordered" evidence="1">
    <location>
        <begin position="1"/>
        <end position="42"/>
    </location>
</feature>
<dbReference type="EMBL" id="ML119109">
    <property type="protein sequence ID" value="RPB16242.1"/>
    <property type="molecule type" value="Genomic_DNA"/>
</dbReference>
<dbReference type="InParanoid" id="A0A3N4L3Z5"/>
<evidence type="ECO:0008006" key="4">
    <source>
        <dbReference type="Google" id="ProtNLM"/>
    </source>
</evidence>
<feature type="region of interest" description="Disordered" evidence="1">
    <location>
        <begin position="148"/>
        <end position="224"/>
    </location>
</feature>
<feature type="compositionally biased region" description="Low complexity" evidence="1">
    <location>
        <begin position="201"/>
        <end position="222"/>
    </location>
</feature>
<dbReference type="STRING" id="1392247.A0A3N4L3Z5"/>